<evidence type="ECO:0000313" key="3">
    <source>
        <dbReference type="EMBL" id="QCI58313.1"/>
    </source>
</evidence>
<feature type="chain" id="PRO_5038939439" evidence="1">
    <location>
        <begin position="30"/>
        <end position="284"/>
    </location>
</feature>
<dbReference type="Pfam" id="PF13930">
    <property type="entry name" value="Endonuclea_NS_2"/>
    <property type="match status" value="1"/>
</dbReference>
<keyword evidence="3" id="KW-0378">Hydrolase</keyword>
<evidence type="ECO:0000256" key="1">
    <source>
        <dbReference type="SAM" id="SignalP"/>
    </source>
</evidence>
<organism evidence="3 4">
    <name type="scientific">Dysosmobacter welbionis</name>
    <dbReference type="NCBI Taxonomy" id="2093857"/>
    <lineage>
        <taxon>Bacteria</taxon>
        <taxon>Bacillati</taxon>
        <taxon>Bacillota</taxon>
        <taxon>Clostridia</taxon>
        <taxon>Eubacteriales</taxon>
        <taxon>Oscillospiraceae</taxon>
        <taxon>Dysosmobacter</taxon>
    </lineage>
</organism>
<sequence length="284" mass="31317">MNRTRISLTAALLSLCLLLSGCMMPPAEGTVTSFSLEDIPAWSGEPYVAVDGNQPDFPEEDMTSVSFETYSELDTLGRCGVAYANVGQDLMPTEDRESISSVTPSGWINREYDGEYLYNRCHLIGFQLTGENANEENLITGTRYMNVDGMLPFENLVADYVKETDNHVLYRVTPVFEGQNLVASGVQMEAWSVEDEGEGVCFNVYVYNVQPGITIDYATGESWQEGAEPQSGETTYILNTNSHKFHDPDCSSVSGMSTANRQEYTGSREDLIAQGYTPCGQCNP</sequence>
<keyword evidence="3" id="KW-0540">Nuclease</keyword>
<dbReference type="InterPro" id="IPR044929">
    <property type="entry name" value="DNA/RNA_non-sp_Endonuclease_sf"/>
</dbReference>
<dbReference type="PROSITE" id="PS51257">
    <property type="entry name" value="PROKAR_LIPOPROTEIN"/>
    <property type="match status" value="1"/>
</dbReference>
<dbReference type="GeneID" id="89523129"/>
<dbReference type="SUPFAM" id="SSF57884">
    <property type="entry name" value="Ada DNA repair protein, N-terminal domain (N-Ada 10)"/>
    <property type="match status" value="1"/>
</dbReference>
<accession>A0A4D7AKY6</accession>
<keyword evidence="3" id="KW-0255">Endonuclease</keyword>
<feature type="domain" description="Type VII secretion system protein EssD-like" evidence="2">
    <location>
        <begin position="67"/>
        <end position="190"/>
    </location>
</feature>
<evidence type="ECO:0000259" key="2">
    <source>
        <dbReference type="Pfam" id="PF13930"/>
    </source>
</evidence>
<reference evidence="4" key="1">
    <citation type="submission" date="2018-12" db="EMBL/GenBank/DDBJ databases">
        <title>Dusodibacter welbiota gen. nov., sp. nov., isolated from human faeces and emended description of the Oscillibacter genus.</title>
        <authorList>
            <person name="Le Roy T."/>
            <person name="Van der Smissen P."/>
            <person name="Delzenne N."/>
            <person name="Muccioli G."/>
            <person name="Collet J.F."/>
            <person name="Cani P.D."/>
        </authorList>
    </citation>
    <scope>NUCLEOTIDE SEQUENCE [LARGE SCALE GENOMIC DNA]</scope>
    <source>
        <strain evidence="4">J115</strain>
    </source>
</reference>
<dbReference type="Proteomes" id="UP000298642">
    <property type="component" value="Chromosome"/>
</dbReference>
<name>A0A4D7AKY6_9FIRM</name>
<dbReference type="InterPro" id="IPR035451">
    <property type="entry name" value="Ada-like_dom_sf"/>
</dbReference>
<proteinExistence type="predicted"/>
<dbReference type="RefSeq" id="WP_021750920.1">
    <property type="nucleotide sequence ID" value="NZ_CAUWCU010000061.1"/>
</dbReference>
<keyword evidence="1" id="KW-0732">Signal</keyword>
<dbReference type="GO" id="GO:0004519">
    <property type="term" value="F:endonuclease activity"/>
    <property type="evidence" value="ECO:0007669"/>
    <property type="project" value="UniProtKB-KW"/>
</dbReference>
<dbReference type="EMBL" id="CP034413">
    <property type="protein sequence ID" value="QCI58313.1"/>
    <property type="molecule type" value="Genomic_DNA"/>
</dbReference>
<evidence type="ECO:0000313" key="4">
    <source>
        <dbReference type="Proteomes" id="UP000298642"/>
    </source>
</evidence>
<dbReference type="Gene3D" id="3.40.10.10">
    <property type="entry name" value="DNA Methylphosphotriester Repair Domain"/>
    <property type="match status" value="1"/>
</dbReference>
<protein>
    <submittedName>
        <fullName evidence="3">DNA/RNA non-specific endonuclease</fullName>
    </submittedName>
</protein>
<dbReference type="Gene3D" id="3.40.570.10">
    <property type="entry name" value="Extracellular Endonuclease, subunit A"/>
    <property type="match status" value="1"/>
</dbReference>
<dbReference type="KEGG" id="obj:EIO64_02940"/>
<feature type="signal peptide" evidence="1">
    <location>
        <begin position="1"/>
        <end position="29"/>
    </location>
</feature>
<gene>
    <name evidence="3" type="ORF">EIO64_02940</name>
</gene>
<dbReference type="InterPro" id="IPR044927">
    <property type="entry name" value="Endonuclea_NS_2"/>
</dbReference>
<keyword evidence="4" id="KW-1185">Reference proteome</keyword>
<dbReference type="AlphaFoldDB" id="A0A4D7AKY6"/>